<dbReference type="Pfam" id="PF00583">
    <property type="entry name" value="Acetyltransf_1"/>
    <property type="match status" value="1"/>
</dbReference>
<organism evidence="4 5">
    <name type="scientific">Oerskovia paurometabola</name>
    <dbReference type="NCBI Taxonomy" id="162170"/>
    <lineage>
        <taxon>Bacteria</taxon>
        <taxon>Bacillati</taxon>
        <taxon>Actinomycetota</taxon>
        <taxon>Actinomycetes</taxon>
        <taxon>Micrococcales</taxon>
        <taxon>Cellulomonadaceae</taxon>
        <taxon>Oerskovia</taxon>
    </lineage>
</organism>
<sequence length="155" mass="16689">MTTTWRVRPVLLDDEHEWLDLYAGYRAFYELPADAARDALVWSWLHDGASGVRGLVATDGTRLGGFAVLRTFERPLDGSHGCWLDDLFVAEAARGAGVGRLLLGAVGVHAGDLGASVVRWITDPANATARRLYDSVATATPWVTYDMSPGTVAGT</sequence>
<keyword evidence="2 4" id="KW-0012">Acyltransferase</keyword>
<feature type="domain" description="N-acetyltransferase" evidence="3">
    <location>
        <begin position="5"/>
        <end position="155"/>
    </location>
</feature>
<evidence type="ECO:0000256" key="2">
    <source>
        <dbReference type="ARBA" id="ARBA00023315"/>
    </source>
</evidence>
<dbReference type="GO" id="GO:0016746">
    <property type="term" value="F:acyltransferase activity"/>
    <property type="evidence" value="ECO:0007669"/>
    <property type="project" value="UniProtKB-KW"/>
</dbReference>
<dbReference type="PANTHER" id="PTHR43877">
    <property type="entry name" value="AMINOALKYLPHOSPHONATE N-ACETYLTRANSFERASE-RELATED-RELATED"/>
    <property type="match status" value="1"/>
</dbReference>
<dbReference type="EC" id="2.3.-.-" evidence="4"/>
<dbReference type="Gene3D" id="3.40.630.30">
    <property type="match status" value="1"/>
</dbReference>
<dbReference type="InterPro" id="IPR050832">
    <property type="entry name" value="Bact_Acetyltransf"/>
</dbReference>
<protein>
    <submittedName>
        <fullName evidence="4">GNAT family N-acetyltransferase</fullName>
        <ecNumber evidence="4">2.3.-.-</ecNumber>
    </submittedName>
</protein>
<evidence type="ECO:0000256" key="1">
    <source>
        <dbReference type="ARBA" id="ARBA00022679"/>
    </source>
</evidence>
<proteinExistence type="predicted"/>
<dbReference type="PROSITE" id="PS51186">
    <property type="entry name" value="GNAT"/>
    <property type="match status" value="1"/>
</dbReference>
<evidence type="ECO:0000313" key="4">
    <source>
        <dbReference type="EMBL" id="MFC6425612.1"/>
    </source>
</evidence>
<gene>
    <name evidence="4" type="ORF">ACFP71_12295</name>
</gene>
<dbReference type="InterPro" id="IPR000182">
    <property type="entry name" value="GNAT_dom"/>
</dbReference>
<evidence type="ECO:0000259" key="3">
    <source>
        <dbReference type="PROSITE" id="PS51186"/>
    </source>
</evidence>
<evidence type="ECO:0000313" key="5">
    <source>
        <dbReference type="Proteomes" id="UP001596305"/>
    </source>
</evidence>
<dbReference type="InterPro" id="IPR016181">
    <property type="entry name" value="Acyl_CoA_acyltransferase"/>
</dbReference>
<reference evidence="5" key="1">
    <citation type="journal article" date="2019" name="Int. J. Syst. Evol. Microbiol.">
        <title>The Global Catalogue of Microorganisms (GCM) 10K type strain sequencing project: providing services to taxonomists for standard genome sequencing and annotation.</title>
        <authorList>
            <consortium name="The Broad Institute Genomics Platform"/>
            <consortium name="The Broad Institute Genome Sequencing Center for Infectious Disease"/>
            <person name="Wu L."/>
            <person name="Ma J."/>
        </authorList>
    </citation>
    <scope>NUCLEOTIDE SEQUENCE [LARGE SCALE GENOMIC DNA]</scope>
    <source>
        <strain evidence="5">CCUG 47105</strain>
    </source>
</reference>
<dbReference type="SUPFAM" id="SSF55729">
    <property type="entry name" value="Acyl-CoA N-acyltransferases (Nat)"/>
    <property type="match status" value="1"/>
</dbReference>
<dbReference type="PANTHER" id="PTHR43877:SF2">
    <property type="entry name" value="AMINOALKYLPHOSPHONATE N-ACETYLTRANSFERASE-RELATED"/>
    <property type="match status" value="1"/>
</dbReference>
<accession>A0ABW1XBH5</accession>
<keyword evidence="5" id="KW-1185">Reference proteome</keyword>
<dbReference type="RefSeq" id="WP_307823963.1">
    <property type="nucleotide sequence ID" value="NZ_BAAAIY010000009.1"/>
</dbReference>
<keyword evidence="1 4" id="KW-0808">Transferase</keyword>
<dbReference type="EMBL" id="JBHSTM010000006">
    <property type="protein sequence ID" value="MFC6425612.1"/>
    <property type="molecule type" value="Genomic_DNA"/>
</dbReference>
<comment type="caution">
    <text evidence="4">The sequence shown here is derived from an EMBL/GenBank/DDBJ whole genome shotgun (WGS) entry which is preliminary data.</text>
</comment>
<dbReference type="Proteomes" id="UP001596305">
    <property type="component" value="Unassembled WGS sequence"/>
</dbReference>
<name>A0ABW1XBH5_9CELL</name>
<dbReference type="CDD" id="cd04301">
    <property type="entry name" value="NAT_SF"/>
    <property type="match status" value="1"/>
</dbReference>